<reference evidence="3" key="4">
    <citation type="journal article" date="2008" name="Nucleic Acids Res.">
        <title>The rice annotation project database (RAP-DB): 2008 update.</title>
        <authorList>
            <consortium name="The rice annotation project (RAP)"/>
        </authorList>
    </citation>
    <scope>GENOME REANNOTATION</scope>
    <source>
        <strain evidence="3">cv. Nipponbare</strain>
    </source>
</reference>
<dbReference type="Proteomes" id="UP000000763">
    <property type="component" value="Chromosome 3"/>
</dbReference>
<protein>
    <submittedName>
        <fullName evidence="1">Uncharacterized protein</fullName>
    </submittedName>
</protein>
<organism evidence="1 3">
    <name type="scientific">Oryza sativa subsp. japonica</name>
    <name type="common">Rice</name>
    <dbReference type="NCBI Taxonomy" id="39947"/>
    <lineage>
        <taxon>Eukaryota</taxon>
        <taxon>Viridiplantae</taxon>
        <taxon>Streptophyta</taxon>
        <taxon>Embryophyta</taxon>
        <taxon>Tracheophyta</taxon>
        <taxon>Spermatophyta</taxon>
        <taxon>Magnoliopsida</taxon>
        <taxon>Liliopsida</taxon>
        <taxon>Poales</taxon>
        <taxon>Poaceae</taxon>
        <taxon>BOP clade</taxon>
        <taxon>Oryzoideae</taxon>
        <taxon>Oryzeae</taxon>
        <taxon>Oryzinae</taxon>
        <taxon>Oryza</taxon>
        <taxon>Oryza sativa</taxon>
    </lineage>
</organism>
<reference evidence="2" key="2">
    <citation type="submission" date="2002-12" db="EMBL/GenBank/DDBJ databases">
        <title>Rice Genomic Sequence.</title>
        <authorList>
            <person name="Wing R.A."/>
            <person name="Yu Y."/>
            <person name="Soderlund C."/>
            <person name="Kim H.-R."/>
            <person name="Rambo T."/>
            <person name="Saski C."/>
            <person name="Currie J."/>
            <person name="Collura K."/>
        </authorList>
    </citation>
    <scope>NUCLEOTIDE SEQUENCE</scope>
</reference>
<name>Q10PJ4_ORYSJ</name>
<evidence type="ECO:0000313" key="1">
    <source>
        <dbReference type="EMBL" id="AAM19140.1"/>
    </source>
</evidence>
<dbReference type="EMBL" id="AC103891">
    <property type="protein sequence ID" value="AAM19140.1"/>
    <property type="molecule type" value="Genomic_DNA"/>
</dbReference>
<gene>
    <name evidence="1" type="primary">OJ1175C11.20</name>
    <name evidence="2" type="ORF">OJ1017C11.12</name>
</gene>
<evidence type="ECO:0000313" key="3">
    <source>
        <dbReference type="Proteomes" id="UP000000763"/>
    </source>
</evidence>
<dbReference type="EMBL" id="AC135157">
    <property type="protein sequence ID" value="AAO00691.1"/>
    <property type="molecule type" value="Genomic_DNA"/>
</dbReference>
<proteinExistence type="predicted"/>
<reference evidence="1" key="1">
    <citation type="submission" date="2002-04" db="EMBL/GenBank/DDBJ databases">
        <title>Rice Genomic Sequence.</title>
        <authorList>
            <person name="Wing R.A."/>
            <person name="Yu Y."/>
            <person name="Soderlund C."/>
            <person name="Chen M."/>
            <person name="Kim H.-R."/>
            <person name="Rambo T."/>
            <person name="Saski C."/>
            <person name="Henry D."/>
            <person name="Oates R."/>
            <person name="Simmons J."/>
        </authorList>
    </citation>
    <scope>NUCLEOTIDE SEQUENCE</scope>
</reference>
<sequence length="58" mass="6795">MALVANVVHRNSGGVDGSTLRWPETFALMQSSLNTYHYQQRLYFAQKKEKKLYFTRRG</sequence>
<dbReference type="AlphaFoldDB" id="Q10PJ4"/>
<evidence type="ECO:0000313" key="2">
    <source>
        <dbReference type="EMBL" id="AAO00691.1"/>
    </source>
</evidence>
<accession>Q10PJ4</accession>
<reference evidence="3" key="3">
    <citation type="journal article" date="2005" name="Nature">
        <title>The map-based sequence of the rice genome.</title>
        <authorList>
            <consortium name="International rice genome sequencing project (IRGSP)"/>
            <person name="Matsumoto T."/>
            <person name="Wu J."/>
            <person name="Kanamori H."/>
            <person name="Katayose Y."/>
            <person name="Fujisawa M."/>
            <person name="Namiki N."/>
            <person name="Mizuno H."/>
            <person name="Yamamoto K."/>
            <person name="Antonio B.A."/>
            <person name="Baba T."/>
            <person name="Sakata K."/>
            <person name="Nagamura Y."/>
            <person name="Aoki H."/>
            <person name="Arikawa K."/>
            <person name="Arita K."/>
            <person name="Bito T."/>
            <person name="Chiden Y."/>
            <person name="Fujitsuka N."/>
            <person name="Fukunaka R."/>
            <person name="Hamada M."/>
            <person name="Harada C."/>
            <person name="Hayashi A."/>
            <person name="Hijishita S."/>
            <person name="Honda M."/>
            <person name="Hosokawa S."/>
            <person name="Ichikawa Y."/>
            <person name="Idonuma A."/>
            <person name="Iijima M."/>
            <person name="Ikeda M."/>
            <person name="Ikeno M."/>
            <person name="Ito K."/>
            <person name="Ito S."/>
            <person name="Ito T."/>
            <person name="Ito Y."/>
            <person name="Ito Y."/>
            <person name="Iwabuchi A."/>
            <person name="Kamiya K."/>
            <person name="Karasawa W."/>
            <person name="Kurita K."/>
            <person name="Katagiri S."/>
            <person name="Kikuta A."/>
            <person name="Kobayashi H."/>
            <person name="Kobayashi N."/>
            <person name="Machita K."/>
            <person name="Maehara T."/>
            <person name="Masukawa M."/>
            <person name="Mizubayashi T."/>
            <person name="Mukai Y."/>
            <person name="Nagasaki H."/>
            <person name="Nagata Y."/>
            <person name="Naito S."/>
            <person name="Nakashima M."/>
            <person name="Nakama Y."/>
            <person name="Nakamichi Y."/>
            <person name="Nakamura M."/>
            <person name="Meguro A."/>
            <person name="Negishi M."/>
            <person name="Ohta I."/>
            <person name="Ohta T."/>
            <person name="Okamoto M."/>
            <person name="Ono N."/>
            <person name="Saji S."/>
            <person name="Sakaguchi M."/>
            <person name="Sakai K."/>
            <person name="Shibata M."/>
            <person name="Shimokawa T."/>
            <person name="Song J."/>
            <person name="Takazaki Y."/>
            <person name="Terasawa K."/>
            <person name="Tsugane M."/>
            <person name="Tsuji K."/>
            <person name="Ueda S."/>
            <person name="Waki K."/>
            <person name="Yamagata H."/>
            <person name="Yamamoto M."/>
            <person name="Yamamoto S."/>
            <person name="Yamane H."/>
            <person name="Yoshiki S."/>
            <person name="Yoshihara R."/>
            <person name="Yukawa K."/>
            <person name="Zhong H."/>
            <person name="Yano M."/>
            <person name="Yuan Q."/>
            <person name="Ouyang S."/>
            <person name="Liu J."/>
            <person name="Jones K.M."/>
            <person name="Gansberger K."/>
            <person name="Moffat K."/>
            <person name="Hill J."/>
            <person name="Bera J."/>
            <person name="Fadrosh D."/>
            <person name="Jin S."/>
            <person name="Johri S."/>
            <person name="Kim M."/>
            <person name="Overton L."/>
            <person name="Reardon M."/>
            <person name="Tsitrin T."/>
            <person name="Vuong H."/>
            <person name="Weaver B."/>
            <person name="Ciecko A."/>
            <person name="Tallon L."/>
            <person name="Jackson J."/>
            <person name="Pai G."/>
            <person name="Aken S.V."/>
            <person name="Utterback T."/>
            <person name="Reidmuller S."/>
            <person name="Feldblyum T."/>
            <person name="Hsiao J."/>
            <person name="Zismann V."/>
            <person name="Iobst S."/>
            <person name="de Vazeille A.R."/>
            <person name="Buell C.R."/>
            <person name="Ying K."/>
            <person name="Li Y."/>
            <person name="Lu T."/>
            <person name="Huang Y."/>
            <person name="Zhao Q."/>
            <person name="Feng Q."/>
            <person name="Zhang L."/>
            <person name="Zhu J."/>
            <person name="Weng Q."/>
            <person name="Mu J."/>
            <person name="Lu Y."/>
            <person name="Fan D."/>
            <person name="Liu Y."/>
            <person name="Guan J."/>
            <person name="Zhang Y."/>
            <person name="Yu S."/>
            <person name="Liu X."/>
            <person name="Zhang Y."/>
            <person name="Hong G."/>
            <person name="Han B."/>
            <person name="Choisne N."/>
            <person name="Demange N."/>
            <person name="Orjeda G."/>
            <person name="Samain S."/>
            <person name="Cattolico L."/>
            <person name="Pelletier E."/>
            <person name="Couloux A."/>
            <person name="Segurens B."/>
            <person name="Wincker P."/>
            <person name="D'Hont A."/>
            <person name="Scarpelli C."/>
            <person name="Weissenbach J."/>
            <person name="Salanoubat M."/>
            <person name="Quetier F."/>
            <person name="Yu Y."/>
            <person name="Kim H.R."/>
            <person name="Rambo T."/>
            <person name="Currie J."/>
            <person name="Collura K."/>
            <person name="Luo M."/>
            <person name="Yang T."/>
            <person name="Ammiraju J.S.S."/>
            <person name="Engler F."/>
            <person name="Soderlund C."/>
            <person name="Wing R.A."/>
            <person name="Palmer L.E."/>
            <person name="de la Bastide M."/>
            <person name="Spiegel L."/>
            <person name="Nascimento L."/>
            <person name="Zutavern T."/>
            <person name="O'Shaughnessy A."/>
            <person name="Dike S."/>
            <person name="Dedhia N."/>
            <person name="Preston R."/>
            <person name="Balija V."/>
            <person name="McCombie W.R."/>
            <person name="Chow T."/>
            <person name="Chen H."/>
            <person name="Chung M."/>
            <person name="Chen C."/>
            <person name="Shaw J."/>
            <person name="Wu H."/>
            <person name="Hsiao K."/>
            <person name="Chao Y."/>
            <person name="Chu M."/>
            <person name="Cheng C."/>
            <person name="Hour A."/>
            <person name="Lee P."/>
            <person name="Lin S."/>
            <person name="Lin Y."/>
            <person name="Liou J."/>
            <person name="Liu S."/>
            <person name="Hsing Y."/>
            <person name="Raghuvanshi S."/>
            <person name="Mohanty A."/>
            <person name="Bharti A.K."/>
            <person name="Gaur A."/>
            <person name="Gupta V."/>
            <person name="Kumar D."/>
            <person name="Ravi V."/>
            <person name="Vij S."/>
            <person name="Kapur A."/>
            <person name="Khurana P."/>
            <person name="Khurana P."/>
            <person name="Khurana J.P."/>
            <person name="Tyagi A.K."/>
            <person name="Gaikwad K."/>
            <person name="Singh A."/>
            <person name="Dalal V."/>
            <person name="Srivastava S."/>
            <person name="Dixit A."/>
            <person name="Pal A.K."/>
            <person name="Ghazi I.A."/>
            <person name="Yadav M."/>
            <person name="Pandit A."/>
            <person name="Bhargava A."/>
            <person name="Sureshbabu K."/>
            <person name="Batra K."/>
            <person name="Sharma T.R."/>
            <person name="Mohapatra T."/>
            <person name="Singh N.K."/>
            <person name="Messing J."/>
            <person name="Nelson A.B."/>
            <person name="Fuks G."/>
            <person name="Kavchok S."/>
            <person name="Keizer G."/>
            <person name="Linton E."/>
            <person name="Llaca V."/>
            <person name="Song R."/>
            <person name="Tanyolac B."/>
            <person name="Young S."/>
            <person name="Ho-Il K."/>
            <person name="Hahn J.H."/>
            <person name="Sangsakoo G."/>
            <person name="Vanavichit A."/>
            <person name="de Mattos Luiz.A.T."/>
            <person name="Zimmer P.D."/>
            <person name="Malone G."/>
            <person name="Dellagostin O."/>
            <person name="de Oliveira A.C."/>
            <person name="Bevan M."/>
            <person name="Bancroft I."/>
            <person name="Minx P."/>
            <person name="Cordum H."/>
            <person name="Wilson R."/>
            <person name="Cheng Z."/>
            <person name="Jin W."/>
            <person name="Jiang J."/>
            <person name="Leong S.A."/>
            <person name="Iwama H."/>
            <person name="Gojobori T."/>
            <person name="Itoh T."/>
            <person name="Niimura Y."/>
            <person name="Fujii Y."/>
            <person name="Habara T."/>
            <person name="Sakai H."/>
            <person name="Sato Y."/>
            <person name="Wilson G."/>
            <person name="Kumar K."/>
            <person name="McCouch S."/>
            <person name="Juretic N."/>
            <person name="Hoen D."/>
            <person name="Wright S."/>
            <person name="Bruskiewich R."/>
            <person name="Bureau T."/>
            <person name="Miyao A."/>
            <person name="Hirochika H."/>
            <person name="Nishikawa T."/>
            <person name="Kadowaki K."/>
            <person name="Sugiura M."/>
            <person name="Burr B."/>
            <person name="Sasaki T."/>
        </authorList>
    </citation>
    <scope>NUCLEOTIDE SEQUENCE [LARGE SCALE GENOMIC DNA]</scope>
    <source>
        <strain evidence="3">cv. Nipponbare</strain>
    </source>
</reference>